<evidence type="ECO:0000256" key="1">
    <source>
        <dbReference type="SAM" id="SignalP"/>
    </source>
</evidence>
<keyword evidence="1" id="KW-0732">Signal</keyword>
<accession>A0A7S3PVG1</accession>
<feature type="chain" id="PRO_5030657227" description="DUF6816 domain-containing protein" evidence="1">
    <location>
        <begin position="23"/>
        <end position="301"/>
    </location>
</feature>
<feature type="domain" description="DUF6816" evidence="2">
    <location>
        <begin position="84"/>
        <end position="299"/>
    </location>
</feature>
<gene>
    <name evidence="3" type="ORF">CDEB00056_LOCUS1509</name>
</gene>
<proteinExistence type="predicted"/>
<feature type="signal peptide" evidence="1">
    <location>
        <begin position="1"/>
        <end position="22"/>
    </location>
</feature>
<protein>
    <recommendedName>
        <fullName evidence="2">DUF6816 domain-containing protein</fullName>
    </recommendedName>
</protein>
<evidence type="ECO:0000259" key="2">
    <source>
        <dbReference type="Pfam" id="PF20670"/>
    </source>
</evidence>
<evidence type="ECO:0000313" key="3">
    <source>
        <dbReference type="EMBL" id="CAE0456668.1"/>
    </source>
</evidence>
<dbReference type="Pfam" id="PF20670">
    <property type="entry name" value="DUF6816"/>
    <property type="match status" value="1"/>
</dbReference>
<sequence>MKSFSMMKTFSVGLLMITLAHGLQNPALVSRRRALSVAGVSGPVLVSGMFPEEANAESLAAKLSKRDASALKNSVFNIPPSAQKYPDFMKGEWEVTLKFAGYLFPSKTIPKDDIVKNVNIPGFQKCSIAAIADVGRDITTYNMKIGKDGFEDRVLTLTGSINSHLGYGAVEGVKYDQANNPNRLSIDFTKNRTRNAERIELFCNARENELVVNPNDETKSIFVNSEYIRQVTFSLSQEFGVARQVIGNYAHFFTWKEGSGNNLTGNILTATYIDPQDAMFFQEPSKPVSIYSHQLSAKRIA</sequence>
<reference evidence="3" key="1">
    <citation type="submission" date="2021-01" db="EMBL/GenBank/DDBJ databases">
        <authorList>
            <person name="Corre E."/>
            <person name="Pelletier E."/>
            <person name="Niang G."/>
            <person name="Scheremetjew M."/>
            <person name="Finn R."/>
            <person name="Kale V."/>
            <person name="Holt S."/>
            <person name="Cochrane G."/>
            <person name="Meng A."/>
            <person name="Brown T."/>
            <person name="Cohen L."/>
        </authorList>
    </citation>
    <scope>NUCLEOTIDE SEQUENCE</scope>
    <source>
        <strain evidence="3">MM31A-1</strain>
    </source>
</reference>
<dbReference type="AlphaFoldDB" id="A0A7S3PVG1"/>
<organism evidence="3">
    <name type="scientific">Chaetoceros debilis</name>
    <dbReference type="NCBI Taxonomy" id="122233"/>
    <lineage>
        <taxon>Eukaryota</taxon>
        <taxon>Sar</taxon>
        <taxon>Stramenopiles</taxon>
        <taxon>Ochrophyta</taxon>
        <taxon>Bacillariophyta</taxon>
        <taxon>Coscinodiscophyceae</taxon>
        <taxon>Chaetocerotophycidae</taxon>
        <taxon>Chaetocerotales</taxon>
        <taxon>Chaetocerotaceae</taxon>
        <taxon>Chaetoceros</taxon>
    </lineage>
</organism>
<dbReference type="EMBL" id="HBIO01002086">
    <property type="protein sequence ID" value="CAE0456668.1"/>
    <property type="molecule type" value="Transcribed_RNA"/>
</dbReference>
<dbReference type="InterPro" id="IPR049213">
    <property type="entry name" value="DUF6816"/>
</dbReference>
<name>A0A7S3PVG1_9STRA</name>